<dbReference type="RefSeq" id="WP_089992147.1">
    <property type="nucleotide sequence ID" value="NZ_FOIZ01000001.1"/>
</dbReference>
<dbReference type="InterPro" id="IPR012132">
    <property type="entry name" value="GMC_OxRdtase"/>
</dbReference>
<proteinExistence type="inferred from homology"/>
<protein>
    <submittedName>
        <fullName evidence="9">Choline dehydrogenase</fullName>
    </submittedName>
</protein>
<dbReference type="SUPFAM" id="SSF51905">
    <property type="entry name" value="FAD/NAD(P)-binding domain"/>
    <property type="match status" value="1"/>
</dbReference>
<keyword evidence="3 6" id="KW-0285">Flavoprotein</keyword>
<dbReference type="GO" id="GO:0016614">
    <property type="term" value="F:oxidoreductase activity, acting on CH-OH group of donors"/>
    <property type="evidence" value="ECO:0007669"/>
    <property type="project" value="InterPro"/>
</dbReference>
<organism evidence="9 10">
    <name type="scientific">Cognatiyoonia koreensis</name>
    <dbReference type="NCBI Taxonomy" id="364200"/>
    <lineage>
        <taxon>Bacteria</taxon>
        <taxon>Pseudomonadati</taxon>
        <taxon>Pseudomonadota</taxon>
        <taxon>Alphaproteobacteria</taxon>
        <taxon>Rhodobacterales</taxon>
        <taxon>Paracoccaceae</taxon>
        <taxon>Cognatiyoonia</taxon>
    </lineage>
</organism>
<reference evidence="9 10" key="1">
    <citation type="submission" date="2016-10" db="EMBL/GenBank/DDBJ databases">
        <authorList>
            <person name="de Groot N.N."/>
        </authorList>
    </citation>
    <scope>NUCLEOTIDE SEQUENCE [LARGE SCALE GENOMIC DNA]</scope>
    <source>
        <strain evidence="9 10">DSM 17925</strain>
    </source>
</reference>
<dbReference type="InterPro" id="IPR000172">
    <property type="entry name" value="GMC_OxRdtase_N"/>
</dbReference>
<dbReference type="Proteomes" id="UP000199167">
    <property type="component" value="Unassembled WGS sequence"/>
</dbReference>
<name>A0A1I0PVH8_9RHOB</name>
<feature type="binding site" evidence="5">
    <location>
        <position position="217"/>
    </location>
    <ligand>
        <name>FAD</name>
        <dbReference type="ChEBI" id="CHEBI:57692"/>
    </ligand>
</feature>
<dbReference type="InterPro" id="IPR036188">
    <property type="entry name" value="FAD/NAD-bd_sf"/>
</dbReference>
<dbReference type="PROSITE" id="PS00623">
    <property type="entry name" value="GMC_OXRED_1"/>
    <property type="match status" value="1"/>
</dbReference>
<keyword evidence="4 5" id="KW-0274">FAD</keyword>
<dbReference type="Gene3D" id="3.30.560.10">
    <property type="entry name" value="Glucose Oxidase, domain 3"/>
    <property type="match status" value="1"/>
</dbReference>
<feature type="binding site" evidence="5">
    <location>
        <position position="82"/>
    </location>
    <ligand>
        <name>FAD</name>
        <dbReference type="ChEBI" id="CHEBI:57692"/>
    </ligand>
</feature>
<keyword evidence="10" id="KW-1185">Reference proteome</keyword>
<evidence type="ECO:0000259" key="7">
    <source>
        <dbReference type="PROSITE" id="PS00623"/>
    </source>
</evidence>
<feature type="domain" description="Glucose-methanol-choline oxidoreductase N-terminal" evidence="8">
    <location>
        <begin position="253"/>
        <end position="267"/>
    </location>
</feature>
<dbReference type="STRING" id="364200.SAMN04488515_1465"/>
<dbReference type="AlphaFoldDB" id="A0A1I0PVH8"/>
<evidence type="ECO:0000256" key="4">
    <source>
        <dbReference type="ARBA" id="ARBA00022827"/>
    </source>
</evidence>
<dbReference type="PANTHER" id="PTHR11552">
    <property type="entry name" value="GLUCOSE-METHANOL-CHOLINE GMC OXIDOREDUCTASE"/>
    <property type="match status" value="1"/>
</dbReference>
<dbReference type="PANTHER" id="PTHR11552:SF147">
    <property type="entry name" value="CHOLINE DEHYDROGENASE, MITOCHONDRIAL"/>
    <property type="match status" value="1"/>
</dbReference>
<dbReference type="Pfam" id="PF00732">
    <property type="entry name" value="GMC_oxred_N"/>
    <property type="match status" value="1"/>
</dbReference>
<dbReference type="PIRSF" id="PIRSF000137">
    <property type="entry name" value="Alcohol_oxidase"/>
    <property type="match status" value="1"/>
</dbReference>
<evidence type="ECO:0000256" key="1">
    <source>
        <dbReference type="ARBA" id="ARBA00001974"/>
    </source>
</evidence>
<dbReference type="Pfam" id="PF05199">
    <property type="entry name" value="GMC_oxred_C"/>
    <property type="match status" value="1"/>
</dbReference>
<dbReference type="SUPFAM" id="SSF54373">
    <property type="entry name" value="FAD-linked reductases, C-terminal domain"/>
    <property type="match status" value="1"/>
</dbReference>
<feature type="domain" description="Glucose-methanol-choline oxidoreductase N-terminal" evidence="7">
    <location>
        <begin position="80"/>
        <end position="103"/>
    </location>
</feature>
<dbReference type="EMBL" id="FOIZ01000001">
    <property type="protein sequence ID" value="SEW18467.1"/>
    <property type="molecule type" value="Genomic_DNA"/>
</dbReference>
<dbReference type="Gene3D" id="3.50.50.60">
    <property type="entry name" value="FAD/NAD(P)-binding domain"/>
    <property type="match status" value="1"/>
</dbReference>
<comment type="cofactor">
    <cofactor evidence="1 5">
        <name>FAD</name>
        <dbReference type="ChEBI" id="CHEBI:57692"/>
    </cofactor>
</comment>
<evidence type="ECO:0000256" key="6">
    <source>
        <dbReference type="RuleBase" id="RU003968"/>
    </source>
</evidence>
<evidence type="ECO:0000259" key="8">
    <source>
        <dbReference type="PROSITE" id="PS00624"/>
    </source>
</evidence>
<dbReference type="GO" id="GO:0050660">
    <property type="term" value="F:flavin adenine dinucleotide binding"/>
    <property type="evidence" value="ECO:0007669"/>
    <property type="project" value="InterPro"/>
</dbReference>
<dbReference type="PROSITE" id="PS00624">
    <property type="entry name" value="GMC_OXRED_2"/>
    <property type="match status" value="1"/>
</dbReference>
<gene>
    <name evidence="9" type="ORF">SAMN04488515_1465</name>
</gene>
<sequence length="535" mass="58676">MQADYVIVGAGSAGCVLANRLSKDPRNKVILLEAGGRDLNPWIHIPVGYFKTIHNPKVDWCYKTEPDPGLNGRSIEWPRGKVLGGSSSLNGLLYVRGQKQDYDRWRQMGNAGWGWDDVLPLFKRAERNERGADEYHGDQGPLSVSNMRIQRPITDAWVAAAQSAGYKFNPDYNGVDQEGVGFFQLTTRNGRRCSAAVAYLNPAKSRENLRVLTHAQVERIVIEGKRATAVTYKDRAGRRQTVTANREIILCGGSINSPQLLMLSGIGEPDHLREHGITVIADLNGVGKNLQDHLQARLVYKCNEPTLNDEVSSLIGQARIGLKYIMFRSGPMTMAASLATGFLKTRPDVETPDIQFHVQPLSAENPGKGADPFSAFTMSVCQLRPESRGEIRLKSADGRAYPAIVPNYLSTTTDQQTIVEGIKIARRIARNAPLTSKISEEYRPNPSLDIDDDAGTLDWARNNTASIYHPTGTCKMGQGKDAVVDDRLRVHGIAGLRVADCSIMPEIVSGNTNAPAIMIGEKASDMILEDALETA</sequence>
<evidence type="ECO:0000256" key="2">
    <source>
        <dbReference type="ARBA" id="ARBA00010790"/>
    </source>
</evidence>
<dbReference type="NCBIfam" id="NF002550">
    <property type="entry name" value="PRK02106.1"/>
    <property type="match status" value="1"/>
</dbReference>
<comment type="similarity">
    <text evidence="2 6">Belongs to the GMC oxidoreductase family.</text>
</comment>
<evidence type="ECO:0000256" key="3">
    <source>
        <dbReference type="ARBA" id="ARBA00022630"/>
    </source>
</evidence>
<dbReference type="OrthoDB" id="9785276at2"/>
<dbReference type="InterPro" id="IPR007867">
    <property type="entry name" value="GMC_OxRtase_C"/>
</dbReference>
<evidence type="ECO:0000313" key="9">
    <source>
        <dbReference type="EMBL" id="SEW18467.1"/>
    </source>
</evidence>
<evidence type="ECO:0000256" key="5">
    <source>
        <dbReference type="PIRSR" id="PIRSR000137-2"/>
    </source>
</evidence>
<evidence type="ECO:0000313" key="10">
    <source>
        <dbReference type="Proteomes" id="UP000199167"/>
    </source>
</evidence>
<accession>A0A1I0PVH8</accession>